<evidence type="ECO:0000256" key="4">
    <source>
        <dbReference type="ARBA" id="ARBA00023136"/>
    </source>
</evidence>
<evidence type="ECO:0000256" key="5">
    <source>
        <dbReference type="SAM" id="Phobius"/>
    </source>
</evidence>
<evidence type="ECO:0000256" key="1">
    <source>
        <dbReference type="ARBA" id="ARBA00004141"/>
    </source>
</evidence>
<dbReference type="Proteomes" id="UP000654345">
    <property type="component" value="Unassembled WGS sequence"/>
</dbReference>
<dbReference type="EMBL" id="BNJG01000003">
    <property type="protein sequence ID" value="GHO58343.1"/>
    <property type="molecule type" value="Genomic_DNA"/>
</dbReference>
<sequence>MFFETTTFWVNLLGIVLGIFFLFAGARKLYGWEWGKNSYLKHSPLWIYYVSAVVEVVSGIGLILPPLRFAAALLQLLLILWISIRSWRHIKVKSVLLPVTTVLLLLLLLWLTRP</sequence>
<keyword evidence="4 5" id="KW-0472">Membrane</keyword>
<comment type="subcellular location">
    <subcellularLocation>
        <location evidence="1">Membrane</location>
        <topology evidence="1">Multi-pass membrane protein</topology>
    </subcellularLocation>
</comment>
<dbReference type="Pfam" id="PF07681">
    <property type="entry name" value="DoxX"/>
    <property type="match status" value="1"/>
</dbReference>
<reference evidence="6 7" key="1">
    <citation type="journal article" date="2021" name="Int. J. Syst. Evol. Microbiol.">
        <title>Reticulibacter mediterranei gen. nov., sp. nov., within the new family Reticulibacteraceae fam. nov., and Ktedonospora formicarum gen. nov., sp. nov., Ktedonobacter robiniae sp. nov., Dictyobacter formicarum sp. nov. and Dictyobacter arantiisoli sp. nov., belonging to the class Ktedonobacteria.</title>
        <authorList>
            <person name="Yabe S."/>
            <person name="Zheng Y."/>
            <person name="Wang C.M."/>
            <person name="Sakai Y."/>
            <person name="Abe K."/>
            <person name="Yokota A."/>
            <person name="Donadio S."/>
            <person name="Cavaletti L."/>
            <person name="Monciardini P."/>
        </authorList>
    </citation>
    <scope>NUCLEOTIDE SEQUENCE [LARGE SCALE GENOMIC DNA]</scope>
    <source>
        <strain evidence="6 7">SOSP1-30</strain>
    </source>
</reference>
<dbReference type="InterPro" id="IPR032808">
    <property type="entry name" value="DoxX"/>
</dbReference>
<dbReference type="RefSeq" id="WP_201374651.1">
    <property type="nucleotide sequence ID" value="NZ_BNJG01000003.1"/>
</dbReference>
<evidence type="ECO:0000256" key="3">
    <source>
        <dbReference type="ARBA" id="ARBA00022989"/>
    </source>
</evidence>
<evidence type="ECO:0008006" key="8">
    <source>
        <dbReference type="Google" id="ProtNLM"/>
    </source>
</evidence>
<keyword evidence="3 5" id="KW-1133">Transmembrane helix</keyword>
<evidence type="ECO:0000313" key="6">
    <source>
        <dbReference type="EMBL" id="GHO58343.1"/>
    </source>
</evidence>
<organism evidence="6 7">
    <name type="scientific">Ktedonobacter robiniae</name>
    <dbReference type="NCBI Taxonomy" id="2778365"/>
    <lineage>
        <taxon>Bacteria</taxon>
        <taxon>Bacillati</taxon>
        <taxon>Chloroflexota</taxon>
        <taxon>Ktedonobacteria</taxon>
        <taxon>Ktedonobacterales</taxon>
        <taxon>Ktedonobacteraceae</taxon>
        <taxon>Ktedonobacter</taxon>
    </lineage>
</organism>
<feature type="transmembrane region" description="Helical" evidence="5">
    <location>
        <begin position="94"/>
        <end position="112"/>
    </location>
</feature>
<proteinExistence type="predicted"/>
<accession>A0ABQ3V088</accession>
<feature type="transmembrane region" description="Helical" evidence="5">
    <location>
        <begin position="45"/>
        <end position="63"/>
    </location>
</feature>
<keyword evidence="7" id="KW-1185">Reference proteome</keyword>
<comment type="caution">
    <text evidence="6">The sequence shown here is derived from an EMBL/GenBank/DDBJ whole genome shotgun (WGS) entry which is preliminary data.</text>
</comment>
<protein>
    <recommendedName>
        <fullName evidence="8">DoxX family protein</fullName>
    </recommendedName>
</protein>
<evidence type="ECO:0000313" key="7">
    <source>
        <dbReference type="Proteomes" id="UP000654345"/>
    </source>
</evidence>
<gene>
    <name evidence="6" type="ORF">KSB_68180</name>
</gene>
<feature type="transmembrane region" description="Helical" evidence="5">
    <location>
        <begin position="69"/>
        <end position="87"/>
    </location>
</feature>
<feature type="transmembrane region" description="Helical" evidence="5">
    <location>
        <begin position="6"/>
        <end position="24"/>
    </location>
</feature>
<keyword evidence="2 5" id="KW-0812">Transmembrane</keyword>
<name>A0ABQ3V088_9CHLR</name>
<evidence type="ECO:0000256" key="2">
    <source>
        <dbReference type="ARBA" id="ARBA00022692"/>
    </source>
</evidence>